<sequence length="412" mass="46757">MVEYNCRHCRAVLSETVIDLGVAPLSNSFLSSAQLENMEPFYPLKALVCSHCFLVQLIDYESPSNIFTEEYAYFSSYSESWLSHARSYVGMMTRRFGLGQESKVVEIASNDGYLLQYFVENGIPVLGIEPAGNCATVAIKKGVETIIEFFSASLAASLADQGIKADLLLGNNVLAHTPDLNDFVAGLPIILKKTGVITMEFPHLLRLFKKNQYDTIYHEHYSYLSLTIVEKIFREVQLTIFDVEELETHGGSIRIFARHTDTHGPQITSNVSRVMLSEREYGLDKIETYRDFKKRVEEHKLAVLEFFIEAKRNGKQIVGYGAPAKGNILLNYCGIRTDFIDYTVDKNTYKQGMFLPGVHIPVVAPERIYETKPDYVVILPWNIKEEIMRQMADIRSWGGRFVTLSPKVEVNE</sequence>
<dbReference type="PANTHER" id="PTHR43861:SF5">
    <property type="entry name" value="BLL5978 PROTEIN"/>
    <property type="match status" value="1"/>
</dbReference>
<dbReference type="PANTHER" id="PTHR43861">
    <property type="entry name" value="TRANS-ACONITATE 2-METHYLTRANSFERASE-RELATED"/>
    <property type="match status" value="1"/>
</dbReference>
<protein>
    <submittedName>
        <fullName evidence="3">SAM-dependent methyltransferase</fullName>
    </submittedName>
</protein>
<dbReference type="SUPFAM" id="SSF53335">
    <property type="entry name" value="S-adenosyl-L-methionine-dependent methyltransferases"/>
    <property type="match status" value="1"/>
</dbReference>
<dbReference type="InterPro" id="IPR029063">
    <property type="entry name" value="SAM-dependent_MTases_sf"/>
</dbReference>
<dbReference type="Pfam" id="PF13489">
    <property type="entry name" value="Methyltransf_23"/>
    <property type="match status" value="1"/>
</dbReference>
<dbReference type="Pfam" id="PF08484">
    <property type="entry name" value="Methyltransf_14"/>
    <property type="match status" value="1"/>
</dbReference>
<evidence type="ECO:0000313" key="3">
    <source>
        <dbReference type="EMBL" id="VAX15754.1"/>
    </source>
</evidence>
<dbReference type="Gene3D" id="3.40.50.150">
    <property type="entry name" value="Vaccinia Virus protein VP39"/>
    <property type="match status" value="1"/>
</dbReference>
<name>A0A3B1BV67_9ZZZZ</name>
<accession>A0A3B1BV67</accession>
<dbReference type="AlphaFoldDB" id="A0A3B1BV67"/>
<dbReference type="GO" id="GO:0032259">
    <property type="term" value="P:methylation"/>
    <property type="evidence" value="ECO:0007669"/>
    <property type="project" value="UniProtKB-KW"/>
</dbReference>
<dbReference type="EMBL" id="UOGC01000020">
    <property type="protein sequence ID" value="VAX15754.1"/>
    <property type="molecule type" value="Genomic_DNA"/>
</dbReference>
<dbReference type="Gene3D" id="6.20.50.110">
    <property type="entry name" value="Methyltransferase, zinc-binding domain"/>
    <property type="match status" value="1"/>
</dbReference>
<organism evidence="3">
    <name type="scientific">hydrothermal vent metagenome</name>
    <dbReference type="NCBI Taxonomy" id="652676"/>
    <lineage>
        <taxon>unclassified sequences</taxon>
        <taxon>metagenomes</taxon>
        <taxon>ecological metagenomes</taxon>
    </lineage>
</organism>
<evidence type="ECO:0000259" key="2">
    <source>
        <dbReference type="Pfam" id="PF08484"/>
    </source>
</evidence>
<keyword evidence="3" id="KW-0808">Transferase</keyword>
<dbReference type="GO" id="GO:0008168">
    <property type="term" value="F:methyltransferase activity"/>
    <property type="evidence" value="ECO:0007669"/>
    <property type="project" value="UniProtKB-KW"/>
</dbReference>
<proteinExistence type="predicted"/>
<dbReference type="InterPro" id="IPR038576">
    <property type="entry name" value="Methyltransf_Zn-bd_dom_put_sf"/>
</dbReference>
<dbReference type="Gene3D" id="3.40.50.720">
    <property type="entry name" value="NAD(P)-binding Rossmann-like Domain"/>
    <property type="match status" value="1"/>
</dbReference>
<keyword evidence="3" id="KW-0489">Methyltransferase</keyword>
<gene>
    <name evidence="3" type="ORF">MNBD_NITROSPINAE01-1444</name>
</gene>
<dbReference type="InterPro" id="IPR013630">
    <property type="entry name" value="Methyltransf_Zn-bd_dom_put"/>
</dbReference>
<evidence type="ECO:0000259" key="1">
    <source>
        <dbReference type="Pfam" id="PF08421"/>
    </source>
</evidence>
<feature type="domain" description="C-methyltransferase" evidence="2">
    <location>
        <begin position="248"/>
        <end position="404"/>
    </location>
</feature>
<dbReference type="InterPro" id="IPR013691">
    <property type="entry name" value="MeTrfase_14"/>
</dbReference>
<reference evidence="3" key="1">
    <citation type="submission" date="2018-06" db="EMBL/GenBank/DDBJ databases">
        <authorList>
            <person name="Zhirakovskaya E."/>
        </authorList>
    </citation>
    <scope>NUCLEOTIDE SEQUENCE</scope>
</reference>
<dbReference type="Pfam" id="PF08421">
    <property type="entry name" value="Methyltransf_13"/>
    <property type="match status" value="1"/>
</dbReference>
<feature type="domain" description="Methyltransferase putative zinc binding" evidence="1">
    <location>
        <begin position="6"/>
        <end position="67"/>
    </location>
</feature>